<feature type="transmembrane region" description="Helical" evidence="1">
    <location>
        <begin position="94"/>
        <end position="114"/>
    </location>
</feature>
<reference evidence="2 3" key="1">
    <citation type="submission" date="2022-03" db="EMBL/GenBank/DDBJ databases">
        <title>Novel taxa within the pig intestine.</title>
        <authorList>
            <person name="Wylensek D."/>
            <person name="Bishof K."/>
            <person name="Afrizal A."/>
            <person name="Clavel T."/>
        </authorList>
    </citation>
    <scope>NUCLEOTIDE SEQUENCE [LARGE SCALE GENOMIC DNA]</scope>
    <source>
        <strain evidence="2 3">CLA-KB-P66</strain>
    </source>
</reference>
<comment type="caution">
    <text evidence="2">The sequence shown here is derived from an EMBL/GenBank/DDBJ whole genome shotgun (WGS) entry which is preliminary data.</text>
</comment>
<dbReference type="Proteomes" id="UP001275932">
    <property type="component" value="Unassembled WGS sequence"/>
</dbReference>
<keyword evidence="1" id="KW-0472">Membrane</keyword>
<keyword evidence="1" id="KW-0812">Transmembrane</keyword>
<keyword evidence="1" id="KW-1133">Transmembrane helix</keyword>
<protein>
    <submittedName>
        <fullName evidence="2">Uncharacterized protein</fullName>
    </submittedName>
</protein>
<proteinExistence type="predicted"/>
<organism evidence="2 3">
    <name type="scientific">Intestinicryptomonas porci</name>
    <dbReference type="NCBI Taxonomy" id="2926320"/>
    <lineage>
        <taxon>Bacteria</taxon>
        <taxon>Pseudomonadati</taxon>
        <taxon>Verrucomicrobiota</taxon>
        <taxon>Opitutia</taxon>
        <taxon>Opitutales</taxon>
        <taxon>Intestinicryptomonaceae</taxon>
        <taxon>Intestinicryptomonas</taxon>
    </lineage>
</organism>
<dbReference type="EMBL" id="JALBUT010000001">
    <property type="protein sequence ID" value="MDX8414739.1"/>
    <property type="molecule type" value="Genomic_DNA"/>
</dbReference>
<gene>
    <name evidence="2" type="ORF">MOX91_00875</name>
</gene>
<sequence>MKFFYDIFVANMSMLVIFICGRERFKYIISKPMLLFLPLFLDVIIILFVHRNALSTMSFDSYAVESSIPRTSIKYPMQYLIAVSPFIMFFSKNLIFKFILGPLGGLLALLNLFMCDSRSPFFAFIPIIIFYAIVSLRSPFSFSYALTTYSISALFITPYLAVSTAWSRFIKVLDYKERINEGSVEFSRYDLWIEGMEQFHQSPIFGGELFLKSYGLGYCHFTPIAILYSMGIIGATLAISVFTGAIRGLLYIFRKYRYPAYWILCFFIADLTFMFFDGNTKDIMCGSIGLMLSANAIRAQETKIF</sequence>
<accession>A0ABU4WDV8</accession>
<feature type="transmembrane region" description="Helical" evidence="1">
    <location>
        <begin position="146"/>
        <end position="166"/>
    </location>
</feature>
<evidence type="ECO:0000256" key="1">
    <source>
        <dbReference type="SAM" id="Phobius"/>
    </source>
</evidence>
<evidence type="ECO:0000313" key="2">
    <source>
        <dbReference type="EMBL" id="MDX8414739.1"/>
    </source>
</evidence>
<feature type="transmembrane region" description="Helical" evidence="1">
    <location>
        <begin position="6"/>
        <end position="21"/>
    </location>
</feature>
<feature type="transmembrane region" description="Helical" evidence="1">
    <location>
        <begin position="226"/>
        <end position="253"/>
    </location>
</feature>
<dbReference type="RefSeq" id="WP_370396188.1">
    <property type="nucleotide sequence ID" value="NZ_JALBUT010000001.1"/>
</dbReference>
<keyword evidence="3" id="KW-1185">Reference proteome</keyword>
<name>A0ABU4WDV8_9BACT</name>
<feature type="transmembrane region" description="Helical" evidence="1">
    <location>
        <begin position="121"/>
        <end position="140"/>
    </location>
</feature>
<feature type="transmembrane region" description="Helical" evidence="1">
    <location>
        <begin position="33"/>
        <end position="50"/>
    </location>
</feature>
<evidence type="ECO:0000313" key="3">
    <source>
        <dbReference type="Proteomes" id="UP001275932"/>
    </source>
</evidence>
<feature type="transmembrane region" description="Helical" evidence="1">
    <location>
        <begin position="259"/>
        <end position="276"/>
    </location>
</feature>